<dbReference type="AlphaFoldDB" id="A0AAD2D117"/>
<dbReference type="Gene3D" id="3.40.50.150">
    <property type="entry name" value="Vaccinia Virus protein VP39"/>
    <property type="match status" value="1"/>
</dbReference>
<protein>
    <recommendedName>
        <fullName evidence="1">Methyltransferase type 11 domain-containing protein</fullName>
    </recommendedName>
</protein>
<dbReference type="SUPFAM" id="SSF53335">
    <property type="entry name" value="S-adenosyl-L-methionine-dependent methyltransferases"/>
    <property type="match status" value="1"/>
</dbReference>
<evidence type="ECO:0000259" key="1">
    <source>
        <dbReference type="Pfam" id="PF08241"/>
    </source>
</evidence>
<reference evidence="2" key="1">
    <citation type="submission" date="2023-07" db="EMBL/GenBank/DDBJ databases">
        <authorList>
            <consortium name="AG Swart"/>
            <person name="Singh M."/>
            <person name="Singh A."/>
            <person name="Seah K."/>
            <person name="Emmerich C."/>
        </authorList>
    </citation>
    <scope>NUCLEOTIDE SEQUENCE</scope>
    <source>
        <strain evidence="2">DP1</strain>
    </source>
</reference>
<feature type="domain" description="Methyltransferase type 11" evidence="1">
    <location>
        <begin position="71"/>
        <end position="177"/>
    </location>
</feature>
<dbReference type="Proteomes" id="UP001295684">
    <property type="component" value="Unassembled WGS sequence"/>
</dbReference>
<evidence type="ECO:0000313" key="2">
    <source>
        <dbReference type="EMBL" id="CAI2376370.1"/>
    </source>
</evidence>
<dbReference type="InterPro" id="IPR029063">
    <property type="entry name" value="SAM-dependent_MTases_sf"/>
</dbReference>
<gene>
    <name evidence="2" type="ORF">ECRASSUSDP1_LOCUS17739</name>
</gene>
<dbReference type="Pfam" id="PF08241">
    <property type="entry name" value="Methyltransf_11"/>
    <property type="match status" value="1"/>
</dbReference>
<accession>A0AAD2D117</accession>
<keyword evidence="3" id="KW-1185">Reference proteome</keyword>
<evidence type="ECO:0000313" key="3">
    <source>
        <dbReference type="Proteomes" id="UP001295684"/>
    </source>
</evidence>
<dbReference type="InterPro" id="IPR013216">
    <property type="entry name" value="Methyltransf_11"/>
</dbReference>
<sequence>MDHQEHFNRNDKAWGSIAEKYESVLENTTIQSSVTLYSLTNAKDAERICEVAVGPGQASRMFVSSIMKKGASYFASDIADGMNERFTKGFQDSDLASNPKVGYEWVETEEEVDVAGQAGKELRGVDRKVFHLKANNEKLPYASEVFDCYLASLSLNLVNNHKNQISESYRVLQKGGVAGFTVLGRQEKCNYITIIPEVIESLGHILSAPKDRPHPTYLADRKKIEKDFKEAGFSSVKSYYTNKLNFERCVRPFQIYGCCTCDRGILWRP</sequence>
<name>A0AAD2D117_EUPCR</name>
<dbReference type="GO" id="GO:0008757">
    <property type="term" value="F:S-adenosylmethionine-dependent methyltransferase activity"/>
    <property type="evidence" value="ECO:0007669"/>
    <property type="project" value="InterPro"/>
</dbReference>
<comment type="caution">
    <text evidence="2">The sequence shown here is derived from an EMBL/GenBank/DDBJ whole genome shotgun (WGS) entry which is preliminary data.</text>
</comment>
<organism evidence="2 3">
    <name type="scientific">Euplotes crassus</name>
    <dbReference type="NCBI Taxonomy" id="5936"/>
    <lineage>
        <taxon>Eukaryota</taxon>
        <taxon>Sar</taxon>
        <taxon>Alveolata</taxon>
        <taxon>Ciliophora</taxon>
        <taxon>Intramacronucleata</taxon>
        <taxon>Spirotrichea</taxon>
        <taxon>Hypotrichia</taxon>
        <taxon>Euplotida</taxon>
        <taxon>Euplotidae</taxon>
        <taxon>Moneuplotes</taxon>
    </lineage>
</organism>
<dbReference type="EMBL" id="CAMPGE010017925">
    <property type="protein sequence ID" value="CAI2376370.1"/>
    <property type="molecule type" value="Genomic_DNA"/>
</dbReference>
<proteinExistence type="predicted"/>